<sequence length="353" mass="40783">MEADNTSYLLYVKALIRLLLILFILVSSVQITVSWASGLCLLALGGSYYFFKSEDNSSSRTSAQKKVKSDDWSWNFLLTNPFKGKMGPGFLTEKEEIDIAKKVSNSVLYDAGAVQSLRNFDVIKKNTECVFAKRSRAWGSPSYDYNLTLEENIKGLIPTFYKFTLAFQPLRLDAFLIELPGSLYGTDIQALSKAVRTVLLTLREHDLKLRRAAVNARADFDEPTRKSQLELLVEHPERWDRRNWVFEFNRVTFFITSFAPFYPEENSRYSFGCADCYMLFQPEMSFALHDLPPDTAETNWECPVNVRDRIRVAFREAGREYEAPMKVKEPMVYEIVKRVHPQDDVIKWWEGSS</sequence>
<gene>
    <name evidence="3" type="primary">LOC101859301</name>
</gene>
<reference evidence="3" key="1">
    <citation type="submission" date="2025-08" db="UniProtKB">
        <authorList>
            <consortium name="RefSeq"/>
        </authorList>
    </citation>
    <scope>IDENTIFICATION</scope>
</reference>
<evidence type="ECO:0000313" key="3">
    <source>
        <dbReference type="RefSeq" id="XP_005112877.1"/>
    </source>
</evidence>
<protein>
    <submittedName>
        <fullName evidence="3">Uncharacterized protein LOC101859301</fullName>
    </submittedName>
</protein>
<evidence type="ECO:0000256" key="1">
    <source>
        <dbReference type="SAM" id="Phobius"/>
    </source>
</evidence>
<proteinExistence type="predicted"/>
<dbReference type="GeneID" id="101859301"/>
<keyword evidence="1" id="KW-0472">Membrane</keyword>
<name>A0ABM0KAI3_APLCA</name>
<organism evidence="2 3">
    <name type="scientific">Aplysia californica</name>
    <name type="common">California sea hare</name>
    <dbReference type="NCBI Taxonomy" id="6500"/>
    <lineage>
        <taxon>Eukaryota</taxon>
        <taxon>Metazoa</taxon>
        <taxon>Spiralia</taxon>
        <taxon>Lophotrochozoa</taxon>
        <taxon>Mollusca</taxon>
        <taxon>Gastropoda</taxon>
        <taxon>Heterobranchia</taxon>
        <taxon>Euthyneura</taxon>
        <taxon>Tectipleura</taxon>
        <taxon>Aplysiida</taxon>
        <taxon>Aplysioidea</taxon>
        <taxon>Aplysiidae</taxon>
        <taxon>Aplysia</taxon>
    </lineage>
</organism>
<feature type="transmembrane region" description="Helical" evidence="1">
    <location>
        <begin position="33"/>
        <end position="51"/>
    </location>
</feature>
<evidence type="ECO:0000313" key="2">
    <source>
        <dbReference type="Proteomes" id="UP000694888"/>
    </source>
</evidence>
<keyword evidence="1" id="KW-1133">Transmembrane helix</keyword>
<keyword evidence="2" id="KW-1185">Reference proteome</keyword>
<dbReference type="Proteomes" id="UP000694888">
    <property type="component" value="Unplaced"/>
</dbReference>
<keyword evidence="1" id="KW-0812">Transmembrane</keyword>
<dbReference type="RefSeq" id="XP_005112877.1">
    <property type="nucleotide sequence ID" value="XM_005112820.3"/>
</dbReference>
<feature type="transmembrane region" description="Helical" evidence="1">
    <location>
        <begin position="6"/>
        <end position="26"/>
    </location>
</feature>
<accession>A0ABM0KAI3</accession>